<keyword evidence="3" id="KW-1185">Reference proteome</keyword>
<dbReference type="Pfam" id="PF00419">
    <property type="entry name" value="Fimbrial"/>
    <property type="match status" value="1"/>
</dbReference>
<dbReference type="InterPro" id="IPR000259">
    <property type="entry name" value="Adhesion_dom_fimbrial"/>
</dbReference>
<dbReference type="InterPro" id="IPR050263">
    <property type="entry name" value="Bact_Fimbrial_Adh_Pro"/>
</dbReference>
<evidence type="ECO:0000313" key="3">
    <source>
        <dbReference type="Proteomes" id="UP001589792"/>
    </source>
</evidence>
<dbReference type="RefSeq" id="WP_380673418.1">
    <property type="nucleotide sequence ID" value="NZ_CP173186.1"/>
</dbReference>
<protein>
    <submittedName>
        <fullName evidence="2">Fimbrial protein</fullName>
    </submittedName>
</protein>
<dbReference type="PANTHER" id="PTHR33420:SF9">
    <property type="entry name" value="MINOR FIMBRIAL SUBUNIT"/>
    <property type="match status" value="1"/>
</dbReference>
<dbReference type="Gene3D" id="2.60.40.1090">
    <property type="entry name" value="Fimbrial-type adhesion domain"/>
    <property type="match status" value="1"/>
</dbReference>
<gene>
    <name evidence="2" type="ORF">ACFFJ3_04610</name>
</gene>
<evidence type="ECO:0000313" key="2">
    <source>
        <dbReference type="EMBL" id="MFC0225791.1"/>
    </source>
</evidence>
<dbReference type="PANTHER" id="PTHR33420">
    <property type="entry name" value="FIMBRIAL SUBUNIT ELFA-RELATED"/>
    <property type="match status" value="1"/>
</dbReference>
<name>A0ABV6EA63_9GAMM</name>
<organism evidence="2 3">
    <name type="scientific">Serratia aquatilis</name>
    <dbReference type="NCBI Taxonomy" id="1737515"/>
    <lineage>
        <taxon>Bacteria</taxon>
        <taxon>Pseudomonadati</taxon>
        <taxon>Pseudomonadota</taxon>
        <taxon>Gammaproteobacteria</taxon>
        <taxon>Enterobacterales</taxon>
        <taxon>Yersiniaceae</taxon>
        <taxon>Serratia</taxon>
    </lineage>
</organism>
<dbReference type="InterPro" id="IPR036937">
    <property type="entry name" value="Adhesion_dom_fimbrial_sf"/>
</dbReference>
<reference evidence="2 3" key="1">
    <citation type="submission" date="2024-09" db="EMBL/GenBank/DDBJ databases">
        <authorList>
            <person name="Sun Q."/>
            <person name="Mori K."/>
        </authorList>
    </citation>
    <scope>NUCLEOTIDE SEQUENCE [LARGE SCALE GENOMIC DNA]</scope>
    <source>
        <strain evidence="2 3">CCM 8626</strain>
    </source>
</reference>
<evidence type="ECO:0000259" key="1">
    <source>
        <dbReference type="Pfam" id="PF00419"/>
    </source>
</evidence>
<feature type="domain" description="Fimbrial-type adhesion" evidence="1">
    <location>
        <begin position="28"/>
        <end position="172"/>
    </location>
</feature>
<accession>A0ABV6EA63</accession>
<comment type="caution">
    <text evidence="2">The sequence shown here is derived from an EMBL/GenBank/DDBJ whole genome shotgun (WGS) entry which is preliminary data.</text>
</comment>
<dbReference type="Proteomes" id="UP001589792">
    <property type="component" value="Unassembled WGS sequence"/>
</dbReference>
<proteinExistence type="predicted"/>
<dbReference type="EMBL" id="JBHLXG010000003">
    <property type="protein sequence ID" value="MFC0225791.1"/>
    <property type="molecule type" value="Genomic_DNA"/>
</dbReference>
<dbReference type="SUPFAM" id="SSF49401">
    <property type="entry name" value="Bacterial adhesins"/>
    <property type="match status" value="1"/>
</dbReference>
<dbReference type="InterPro" id="IPR008966">
    <property type="entry name" value="Adhesion_dom_sf"/>
</dbReference>
<sequence>MRIFYLWLNLSLFSILLPGFAEAVDLRISGDLVAEPCVVNIDSIERQVKFNSIPSRNFYLHPRSAPESFVIMLEQCDVDIAKSVSISFTGEDDSEQPGLLAVTGDAKGIAIVLETEQGEPLAINRGKAKFTLRKGITYLEIKAYLQASKKSIENRGVKEGEFSATAIFNLEYE</sequence>